<evidence type="ECO:0000256" key="26">
    <source>
        <dbReference type="ARBA" id="ARBA00048548"/>
    </source>
</evidence>
<dbReference type="GO" id="GO:0004482">
    <property type="term" value="F:mRNA 5'-cap (guanine-N7-)-methyltransferase activity"/>
    <property type="evidence" value="ECO:0007669"/>
    <property type="project" value="InterPro"/>
</dbReference>
<evidence type="ECO:0000256" key="14">
    <source>
        <dbReference type="ARBA" id="ARBA00022844"/>
    </source>
</evidence>
<dbReference type="Pfam" id="PF14314">
    <property type="entry name" value="Methyltrans_Mon_2nd"/>
    <property type="match status" value="1"/>
</dbReference>
<evidence type="ECO:0000256" key="8">
    <source>
        <dbReference type="ARBA" id="ARBA00022679"/>
    </source>
</evidence>
<evidence type="ECO:0000256" key="22">
    <source>
        <dbReference type="ARBA" id="ARBA00030436"/>
    </source>
</evidence>
<keyword evidence="9" id="KW-0949">S-adenosyl-L-methionine</keyword>
<dbReference type="RefSeq" id="YP_009204560.1">
    <property type="nucleotide sequence ID" value="NC_028867.1"/>
</dbReference>
<comment type="catalytic activity">
    <reaction evidence="26">
        <text>GTP + H2O = GDP + phosphate + H(+)</text>
        <dbReference type="Rhea" id="RHEA:19669"/>
        <dbReference type="ChEBI" id="CHEBI:15377"/>
        <dbReference type="ChEBI" id="CHEBI:15378"/>
        <dbReference type="ChEBI" id="CHEBI:37565"/>
        <dbReference type="ChEBI" id="CHEBI:43474"/>
        <dbReference type="ChEBI" id="CHEBI:58189"/>
    </reaction>
</comment>
<evidence type="ECO:0000256" key="18">
    <source>
        <dbReference type="ARBA" id="ARBA00023268"/>
    </source>
</evidence>
<comment type="catalytic activity">
    <reaction evidence="19">
        <text>a 5'-end triphospho-adenylyl-adenylyl-cytidylyl-adenosine in mRNA + GDP + H(+) = a 5'-end (5'-triphosphoguanosine)-adenylyl-adenylyl-cytidylyl-adenosine in mRNA + diphosphate</text>
        <dbReference type="Rhea" id="RHEA:65436"/>
        <dbReference type="Rhea" id="RHEA-COMP:16797"/>
        <dbReference type="Rhea" id="RHEA-COMP:16799"/>
        <dbReference type="ChEBI" id="CHEBI:15378"/>
        <dbReference type="ChEBI" id="CHEBI:33019"/>
        <dbReference type="ChEBI" id="CHEBI:58189"/>
        <dbReference type="ChEBI" id="CHEBI:156484"/>
        <dbReference type="ChEBI" id="CHEBI:156503"/>
        <dbReference type="EC" id="2.7.7.88"/>
    </reaction>
</comment>
<dbReference type="GO" id="GO:0005524">
    <property type="term" value="F:ATP binding"/>
    <property type="evidence" value="ECO:0007669"/>
    <property type="project" value="UniProtKB-KW"/>
</dbReference>
<evidence type="ECO:0000256" key="13">
    <source>
        <dbReference type="ARBA" id="ARBA00022840"/>
    </source>
</evidence>
<evidence type="ECO:0000256" key="16">
    <source>
        <dbReference type="ARBA" id="ARBA00023042"/>
    </source>
</evidence>
<keyword evidence="10" id="KW-0548">Nucleotidyltransferase</keyword>
<feature type="domain" description="RdRp catalytic" evidence="27">
    <location>
        <begin position="609"/>
        <end position="790"/>
    </location>
</feature>
<dbReference type="EC" id="2.1.1.375" evidence="21"/>
<evidence type="ECO:0000313" key="30">
    <source>
        <dbReference type="Proteomes" id="UP000113864"/>
    </source>
</evidence>
<keyword evidence="13" id="KW-0067">ATP-binding</keyword>
<evidence type="ECO:0000256" key="24">
    <source>
        <dbReference type="ARBA" id="ARBA00047332"/>
    </source>
</evidence>
<dbReference type="InterPro" id="IPR039530">
    <property type="entry name" value="L_methyltransferase_rhabdo"/>
</dbReference>
<dbReference type="Proteomes" id="UP000113864">
    <property type="component" value="Segment"/>
</dbReference>
<keyword evidence="17" id="KW-1035">Host cytoplasm</keyword>
<evidence type="ECO:0000256" key="10">
    <source>
        <dbReference type="ARBA" id="ARBA00022695"/>
    </source>
</evidence>
<evidence type="ECO:0000256" key="2">
    <source>
        <dbReference type="ARBA" id="ARBA00004328"/>
    </source>
</evidence>
<evidence type="ECO:0000256" key="5">
    <source>
        <dbReference type="ARBA" id="ARBA00022484"/>
    </source>
</evidence>
<organism evidence="29 30">
    <name type="scientific">Fox fecal rhabdovirus</name>
    <dbReference type="NCBI Taxonomy" id="1504569"/>
    <lineage>
        <taxon>Viruses</taxon>
        <taxon>Riboviria</taxon>
        <taxon>Orthornavirae</taxon>
        <taxon>Negarnaviricota</taxon>
        <taxon>Haploviricotina</taxon>
        <taxon>Monjiviricetes</taxon>
        <taxon>Mononegavirales</taxon>
        <taxon>Rhabdoviridae</taxon>
        <taxon>Rhabdoviridae incertae sedis</taxon>
        <taxon>Alphaplatrhavirus</taxon>
        <taxon>Alphaplatrhavirus vulpes</taxon>
    </lineage>
</organism>
<evidence type="ECO:0000256" key="20">
    <source>
        <dbReference type="ARBA" id="ARBA00024499"/>
    </source>
</evidence>
<dbReference type="EC" id="2.7.7.48" evidence="3"/>
<keyword evidence="16" id="KW-0506">mRNA capping</keyword>
<dbReference type="EMBL" id="KF823814">
    <property type="protein sequence ID" value="AIB06812.1"/>
    <property type="molecule type" value="Viral_cRNA"/>
</dbReference>
<comment type="catalytic activity">
    <reaction evidence="24">
        <text>a 5'-end (5'-triphosphoguanosine)-adenylyl-adenylyl-cytidylyl-adenosine in mRNA + S-adenosyl-L-methionine = a 5'-end (5'-triphosphoguanosine)-(2'-O-methyladenylyl)-adenylyl-cytidylyl-adenosine in mRNA + S-adenosyl-L-homocysteine + H(+)</text>
        <dbReference type="Rhea" id="RHEA:65380"/>
        <dbReference type="Rhea" id="RHEA-COMP:16797"/>
        <dbReference type="Rhea" id="RHEA-COMP:16801"/>
        <dbReference type="ChEBI" id="CHEBI:15378"/>
        <dbReference type="ChEBI" id="CHEBI:57856"/>
        <dbReference type="ChEBI" id="CHEBI:59789"/>
        <dbReference type="ChEBI" id="CHEBI:156482"/>
        <dbReference type="ChEBI" id="CHEBI:156484"/>
    </reaction>
</comment>
<evidence type="ECO:0000256" key="19">
    <source>
        <dbReference type="ARBA" id="ARBA00024494"/>
    </source>
</evidence>
<evidence type="ECO:0000256" key="1">
    <source>
        <dbReference type="ARBA" id="ARBA00004192"/>
    </source>
</evidence>
<keyword evidence="18" id="KW-0511">Multifunctional enzyme</keyword>
<protein>
    <recommendedName>
        <fullName evidence="23">Replicase</fullName>
        <ecNumber evidence="21">2.1.1.375</ecNumber>
        <ecNumber evidence="3">2.7.7.48</ecNumber>
        <ecNumber evidence="4">2.7.7.88</ecNumber>
    </recommendedName>
    <alternativeName>
        <fullName evidence="22">Transcriptase</fullName>
    </alternativeName>
</protein>
<proteinExistence type="predicted"/>
<dbReference type="Pfam" id="PF00946">
    <property type="entry name" value="Mononeg_RNA_pol"/>
    <property type="match status" value="1"/>
</dbReference>
<reference evidence="29 30" key="1">
    <citation type="journal article" date="2014" name="Virol. J.">
        <title>Viral metagenomic analysis of feces of wild small carnivores.</title>
        <authorList>
            <person name="Bodewes R."/>
            <person name="Ruiz-Gonzalez A."/>
            <person name="Schapendonk C.M."/>
            <person name="van den Brand J.M."/>
            <person name="Osterhaus A.D."/>
            <person name="Smits S.L."/>
        </authorList>
    </citation>
    <scope>NUCLEOTIDE SEQUENCE [LARGE SCALE GENOMIC DNA]</scope>
    <source>
        <strain evidence="29">S40</strain>
    </source>
</reference>
<evidence type="ECO:0000313" key="29">
    <source>
        <dbReference type="EMBL" id="AIB06812.1"/>
    </source>
</evidence>
<dbReference type="InterPro" id="IPR025786">
    <property type="entry name" value="Mononega_L_MeTrfase"/>
</dbReference>
<keyword evidence="14" id="KW-0946">Virion</keyword>
<evidence type="ECO:0000256" key="21">
    <source>
        <dbReference type="ARBA" id="ARBA00026099"/>
    </source>
</evidence>
<dbReference type="GO" id="GO:0016787">
    <property type="term" value="F:hydrolase activity"/>
    <property type="evidence" value="ECO:0007669"/>
    <property type="project" value="UniProtKB-KW"/>
</dbReference>
<evidence type="ECO:0000256" key="17">
    <source>
        <dbReference type="ARBA" id="ARBA00023200"/>
    </source>
</evidence>
<dbReference type="EC" id="2.7.7.88" evidence="4"/>
<dbReference type="Pfam" id="PF14318">
    <property type="entry name" value="Mononeg_mRNAcap"/>
    <property type="match status" value="1"/>
</dbReference>
<sequence length="2196" mass="246763">MEKSFLFDRIPDSVLHSPLILREELCFCRPDKETSDYPAIPQPDEFTISRRPELIELRSLSLTGAISGVGCIKWLAYMRLNWIEAKDIMRLMAEEYQSSTIHPEIASDFNNVCEGLFSRLHDQWGENQHPSALQDIWNVFVAQYQSDAIIDNWTKYRILSAALLWSNHKERGNQSEFQNSIIAKAGWGVRAINGVEVITHKLLTKRERLGKLTVGAYWCLLELANQPPRLFRKSLLLCEKDLYLQRWISLFLCNCQNAFGGIPLPQPKHLIKMYRMGDIILATEGNEGYNAIKTIESIMVGSAHKQLEDESISPTGDKFYEFITKEGLSACHLESSSSAMRKIIHIGEIVTPEVAIEMAGCYRHWGHPIINPVGGLTAVRENATAQLPTNERLMISLAADLNYLLLRSYFEEHGRWPPGVRYEAAPEIAKDLFNKWVSTNQFPGPTSASQVRNSWFFVTYDSLFDKNQEIPILSLISDKSHSVGRSALSTMCLKKNLLLSPSRRVLQSTLSYAEIDVNKFLDSIDSTENGLSNDDLVILLREKERELKVKGRFFSLMTYKLRTYFTATEYLIAKHILPVLPEITMMQGQIDLWKTFKGAVRTVSQEKSTHHMIHVDFEKWNNFQREESTAPVFQIMDRAFGWSNVISRTHNFFSRCFVGYAGRIDMFPIGLTDNWPWCWTGHKGGFEGLRQKGWSVVGALLIRHVMRLTGLHGKVLIQGDNQVIILEYPLASSSNTSSLALERHRHSKMTTHFLSVFSELSKSIGLRIKPEETWISSRMVYYGKFPVIDGSARGMVLKKLCRIFAISNDLTPSISNSISSLHTSCIAGCIQSSYAVPIYMFAIFYGFFLLHDFFEYNPLSMEPMIFTFRRALFGTTAVRDITKVRAPTTKDSIIISVARDWAPASNKQQSALGLDLLTRDSSLGGLGGASILKYMIRQFPDPVTEGLSFAKVGLSKAETPELKTIFSSYGGLPIKSGSVELLLEAPMSINLPSSTRPVNVLRRFVEEKITQNMDTLVNNQLVYQALSMKQDMRPPFLKMCASLQPFFPRFASSLYSATPIGVAETIVGKFLGTKTVARIALREGAGQLGKKLVESEVELITTYLTVLKLSALEHWGCSSKLADSYRSKSWGGQIWGVTVPHPAEQFYLEWPMTSGCFKESLAWMNDFAEETVKVSLNERMIYGDTSPRSAGPMNPYLGGRTSERSSVQSWLELETSSSIAKRLVELINACGWAYQKGSHLHHAIKEMLTQLTGLVIPSDAVCRITESGSLGHRFSDPRVSSGAMSATNYNTATHIAFSTNDLVRLKRGEDNYMVLFQGLFVYFTSIIGELVRRGDNGSPTAHLHPKCEECMIPCPDVSMELSNPVVPLYSMFLSPRLPNDFLTLPENLYVDIDPFKVKPDQIKTIVNIVPAYSTVSVDTLSGEEISDAISNVAAIIAVTKTNPQGRWTLGIRTAIPVYAGYKCSWKVLKSKIVFWTFAMLAFRHINESEEHDCCEACQHILRKQAADHWNLHNPTMLGGMLSNTDIIVELAKEQIALSAGFPISPMELSSAAGQSLFEQCVSHGKEFSLPEFPKGVIALPRDMTGGGTPAYLIACMMCYAGFFKGANTGPLKALAGLTTEMKTSVIASQAFEESEGVWSRLVDMLHENTSTLCCVLDIDFKTLTKRGQDVDHILPGSIPAISLDTVRGAYCIWNTASTTKGPESSYLEEEGEPEVTQTPIMHLFRPILMSANGSIKILSVLKTIQLQPKNVAVVGDGNGGFLRALLGLYPTAEFFFNSLSEMSNYGDQGEFTNYPACVLDSPSDWGRVINLGEVLTLPSDLSSERWPSEVTKYWMKKCFDPDLLVCDAESYDSIKRSEILSNLLKVCGQRSHVIIKAHLSRMQDVQSLVNAHLHSHNVMYLRAPYSNWGKFEVYLWYTRIVERNDMRYAPKDTYLMWTRAEFNAHPQLQLTAFHSWVFPHLEKDDRLRAVRRMLSLRRHISRYTKIRPQELSRVERKAKEHGDMGFCELLLHYLGSKFISSMNNSVIRATSHAGRLRASLKRSELIGLIGTAIGASCLVSAISHPHDYCLFLELYKNGVDVVLGNDKGNIKPIVVRAWSGESTPVTITPKELKKPVHSMVRYLGGLLWSSGIDRITQRLEWLVREKYELGFSEGYNHLAVATWDNDTLDVDPLECIRWEMEQAAVEEIDFGGIIDE</sequence>
<name>A0A060DA11_9RHAB</name>
<dbReference type="GO" id="GO:0030430">
    <property type="term" value="C:host cell cytoplasm"/>
    <property type="evidence" value="ECO:0007669"/>
    <property type="project" value="UniProtKB-SubCell"/>
</dbReference>
<evidence type="ECO:0000256" key="25">
    <source>
        <dbReference type="ARBA" id="ARBA00047370"/>
    </source>
</evidence>
<keyword evidence="30" id="KW-1185">Reference proteome</keyword>
<dbReference type="PROSITE" id="PS50526">
    <property type="entry name" value="RDRP_SSRNA_NEG_NONSEG"/>
    <property type="match status" value="1"/>
</dbReference>
<evidence type="ECO:0000259" key="27">
    <source>
        <dbReference type="PROSITE" id="PS50526"/>
    </source>
</evidence>
<evidence type="ECO:0000256" key="4">
    <source>
        <dbReference type="ARBA" id="ARBA00012582"/>
    </source>
</evidence>
<keyword evidence="12" id="KW-0378">Hydrolase</keyword>
<accession>A0A060DA11</accession>
<evidence type="ECO:0000256" key="11">
    <source>
        <dbReference type="ARBA" id="ARBA00022741"/>
    </source>
</evidence>
<evidence type="ECO:0000256" key="3">
    <source>
        <dbReference type="ARBA" id="ARBA00012494"/>
    </source>
</evidence>
<dbReference type="PROSITE" id="PS51590">
    <property type="entry name" value="SAM_MT_MNV_L"/>
    <property type="match status" value="1"/>
</dbReference>
<comment type="catalytic activity">
    <reaction evidence="20">
        <text>a 5'-end (5'-triphosphoguanosine)-(2'-O-methyladenylyl)-adenylyl-cytidylyl-adenosine in mRNA + S-adenosyl-L-methionine = a 5'-end (N(7)-methyl 5'-triphosphoguanosine)-(2'-O-methyladenylyl)-adenylyl-cytidylyl-adenosine in mRNA + S-adenosyl-L-homocysteine</text>
        <dbReference type="Rhea" id="RHEA:65440"/>
        <dbReference type="Rhea" id="RHEA-COMP:16798"/>
        <dbReference type="Rhea" id="RHEA-COMP:16801"/>
        <dbReference type="ChEBI" id="CHEBI:57856"/>
        <dbReference type="ChEBI" id="CHEBI:59789"/>
        <dbReference type="ChEBI" id="CHEBI:156482"/>
        <dbReference type="ChEBI" id="CHEBI:156483"/>
    </reaction>
</comment>
<dbReference type="GO" id="GO:0003968">
    <property type="term" value="F:RNA-directed RNA polymerase activity"/>
    <property type="evidence" value="ECO:0007669"/>
    <property type="project" value="UniProtKB-KW"/>
</dbReference>
<keyword evidence="11" id="KW-0547">Nucleotide-binding</keyword>
<keyword evidence="6" id="KW-0489">Methyltransferase</keyword>
<dbReference type="GO" id="GO:0044423">
    <property type="term" value="C:virion component"/>
    <property type="evidence" value="ECO:0007669"/>
    <property type="project" value="UniProtKB-KW"/>
</dbReference>
<keyword evidence="5" id="KW-0696">RNA-directed RNA polymerase</keyword>
<evidence type="ECO:0000256" key="6">
    <source>
        <dbReference type="ARBA" id="ARBA00022603"/>
    </source>
</evidence>
<evidence type="ECO:0000256" key="23">
    <source>
        <dbReference type="ARBA" id="ARBA00031012"/>
    </source>
</evidence>
<feature type="domain" description="Mononegavirus-type SAM-dependent 2'-O-MTase" evidence="28">
    <location>
        <begin position="1725"/>
        <end position="1916"/>
    </location>
</feature>
<dbReference type="InterPro" id="IPR014023">
    <property type="entry name" value="Mononeg_RNA_pol_cat"/>
</dbReference>
<dbReference type="InterPro" id="IPR026890">
    <property type="entry name" value="Mononeg_mRNAcap"/>
</dbReference>
<evidence type="ECO:0000256" key="12">
    <source>
        <dbReference type="ARBA" id="ARBA00022801"/>
    </source>
</evidence>
<keyword evidence="7" id="KW-0507">mRNA processing</keyword>
<comment type="catalytic activity">
    <reaction evidence="25">
        <text>a 5'-end (5'-triphosphoguanosine)-adenylyl-adenylyl-cytidylyl-adenosine in mRNA + 2 S-adenosyl-L-methionine = a 5'-end (N(7)-methyl 5'-triphosphoguanosine)-(2'-O-methyladenylyl)-adenylyl-cytidylyl-adenosine in mRNA + 2 S-adenosyl-L-homocysteine + H(+)</text>
        <dbReference type="Rhea" id="RHEA:65376"/>
        <dbReference type="Rhea" id="RHEA-COMP:16797"/>
        <dbReference type="Rhea" id="RHEA-COMP:16798"/>
        <dbReference type="ChEBI" id="CHEBI:15378"/>
        <dbReference type="ChEBI" id="CHEBI:57856"/>
        <dbReference type="ChEBI" id="CHEBI:59789"/>
        <dbReference type="ChEBI" id="CHEBI:156483"/>
        <dbReference type="ChEBI" id="CHEBI:156484"/>
        <dbReference type="EC" id="2.1.1.375"/>
    </reaction>
</comment>
<evidence type="ECO:0000259" key="28">
    <source>
        <dbReference type="PROSITE" id="PS51590"/>
    </source>
</evidence>
<keyword evidence="15" id="KW-0693">Viral RNA replication</keyword>
<dbReference type="KEGG" id="vg:26631410"/>
<evidence type="ECO:0000256" key="15">
    <source>
        <dbReference type="ARBA" id="ARBA00022953"/>
    </source>
</evidence>
<evidence type="ECO:0000256" key="9">
    <source>
        <dbReference type="ARBA" id="ARBA00022691"/>
    </source>
</evidence>
<evidence type="ECO:0000256" key="7">
    <source>
        <dbReference type="ARBA" id="ARBA00022664"/>
    </source>
</evidence>
<comment type="subcellular location">
    <subcellularLocation>
        <location evidence="1">Host cytoplasm</location>
    </subcellularLocation>
    <subcellularLocation>
        <location evidence="2">Virion</location>
    </subcellularLocation>
</comment>
<dbReference type="GeneID" id="26631410"/>
<keyword evidence="8" id="KW-0808">Transferase</keyword>